<keyword evidence="1" id="KW-0175">Coiled coil</keyword>
<protein>
    <recommendedName>
        <fullName evidence="4">F-box domain-containing protein</fullName>
    </recommendedName>
</protein>
<accession>A0ABR3F071</accession>
<gene>
    <name evidence="2" type="ORF">V5O48_013396</name>
</gene>
<feature type="coiled-coil region" evidence="1">
    <location>
        <begin position="40"/>
        <end position="74"/>
    </location>
</feature>
<proteinExistence type="predicted"/>
<evidence type="ECO:0000256" key="1">
    <source>
        <dbReference type="SAM" id="Coils"/>
    </source>
</evidence>
<reference evidence="2 3" key="1">
    <citation type="submission" date="2024-02" db="EMBL/GenBank/DDBJ databases">
        <title>A draft genome for the cacao thread blight pathogen Marasmius crinis-equi.</title>
        <authorList>
            <person name="Cohen S.P."/>
            <person name="Baruah I.K."/>
            <person name="Amoako-Attah I."/>
            <person name="Bukari Y."/>
            <person name="Meinhardt L.W."/>
            <person name="Bailey B.A."/>
        </authorList>
    </citation>
    <scope>NUCLEOTIDE SEQUENCE [LARGE SCALE GENOMIC DNA]</scope>
    <source>
        <strain evidence="2 3">GH-76</strain>
    </source>
</reference>
<keyword evidence="3" id="KW-1185">Reference proteome</keyword>
<evidence type="ECO:0008006" key="4">
    <source>
        <dbReference type="Google" id="ProtNLM"/>
    </source>
</evidence>
<dbReference type="EMBL" id="JBAHYK010001300">
    <property type="protein sequence ID" value="KAL0568589.1"/>
    <property type="molecule type" value="Genomic_DNA"/>
</dbReference>
<comment type="caution">
    <text evidence="2">The sequence shown here is derived from an EMBL/GenBank/DDBJ whole genome shotgun (WGS) entry which is preliminary data.</text>
</comment>
<organism evidence="2 3">
    <name type="scientific">Marasmius crinis-equi</name>
    <dbReference type="NCBI Taxonomy" id="585013"/>
    <lineage>
        <taxon>Eukaryota</taxon>
        <taxon>Fungi</taxon>
        <taxon>Dikarya</taxon>
        <taxon>Basidiomycota</taxon>
        <taxon>Agaricomycotina</taxon>
        <taxon>Agaricomycetes</taxon>
        <taxon>Agaricomycetidae</taxon>
        <taxon>Agaricales</taxon>
        <taxon>Marasmiineae</taxon>
        <taxon>Marasmiaceae</taxon>
        <taxon>Marasmius</taxon>
    </lineage>
</organism>
<name>A0ABR3F071_9AGAR</name>
<dbReference type="Proteomes" id="UP001465976">
    <property type="component" value="Unassembled WGS sequence"/>
</dbReference>
<sequence length="566" mass="64552">MSCMSPDAQLHAAMAPNDLLEMLRAPHASFFSTQDTSKWIQHAQSDLLKYEKQIQQHQSHIQQLRAKQVALRRDIARYSSLSSPVRKLPSEILRRIFGLASLHNRFGKGPFLEEWSSGAFIMGSICSRWREIAINAPELWSSISFRFEERAFRPVQLCLSRSGNHHLNLDVDSGLYDYDDDEEFREIEGFCRVLTEHRTRWRHLNVAHAGSTLIPYMVNRSRTETPSLESITCCEWNIEDLRSCLLGPGARTIQDVSISFKDRLAPFTSISDVFPWRTMRHLEMDYDGQETLDGLCEALRLGGNLQSLTYTGMAYTNEDGPYEGTSGRFRDHVRVVSNIKSLTIAFYDLEGFYGILHDLFRSCTLPSLTSLTISCPDNHYKFPQKDYLGGIWPYRLLNECLELSGCTLTTLTLGGLLLLEPEVVSLLHSAPSIHSFTLSELGATTTYGNPPEYLPQTITKSLLKRLHGTMLSDDVFSIQHPILTKLTFLKLQAQFRFDADEEFVDLVKSRWFKPDGSSPSGDTERLRTVVLHVRNRKLLPDTYLPLTWIESDGMMVSVLNDEQRII</sequence>
<evidence type="ECO:0000313" key="2">
    <source>
        <dbReference type="EMBL" id="KAL0568589.1"/>
    </source>
</evidence>
<evidence type="ECO:0000313" key="3">
    <source>
        <dbReference type="Proteomes" id="UP001465976"/>
    </source>
</evidence>